<feature type="transmembrane region" description="Helical" evidence="1">
    <location>
        <begin position="12"/>
        <end position="29"/>
    </location>
</feature>
<evidence type="ECO:0000256" key="1">
    <source>
        <dbReference type="SAM" id="Phobius"/>
    </source>
</evidence>
<keyword evidence="1" id="KW-1133">Transmembrane helix</keyword>
<dbReference type="EMBL" id="GBXM01100235">
    <property type="protein sequence ID" value="JAH08342.1"/>
    <property type="molecule type" value="Transcribed_RNA"/>
</dbReference>
<protein>
    <submittedName>
        <fullName evidence="2">Uncharacterized protein</fullName>
    </submittedName>
</protein>
<dbReference type="AlphaFoldDB" id="A0A0E9PVQ7"/>
<keyword evidence="1" id="KW-0472">Membrane</keyword>
<reference evidence="2" key="1">
    <citation type="submission" date="2014-11" db="EMBL/GenBank/DDBJ databases">
        <authorList>
            <person name="Amaro Gonzalez C."/>
        </authorList>
    </citation>
    <scope>NUCLEOTIDE SEQUENCE</scope>
</reference>
<proteinExistence type="predicted"/>
<evidence type="ECO:0000313" key="2">
    <source>
        <dbReference type="EMBL" id="JAH08342.1"/>
    </source>
</evidence>
<name>A0A0E9PVQ7_ANGAN</name>
<organism evidence="2">
    <name type="scientific">Anguilla anguilla</name>
    <name type="common">European freshwater eel</name>
    <name type="synonym">Muraena anguilla</name>
    <dbReference type="NCBI Taxonomy" id="7936"/>
    <lineage>
        <taxon>Eukaryota</taxon>
        <taxon>Metazoa</taxon>
        <taxon>Chordata</taxon>
        <taxon>Craniata</taxon>
        <taxon>Vertebrata</taxon>
        <taxon>Euteleostomi</taxon>
        <taxon>Actinopterygii</taxon>
        <taxon>Neopterygii</taxon>
        <taxon>Teleostei</taxon>
        <taxon>Anguilliformes</taxon>
        <taxon>Anguillidae</taxon>
        <taxon>Anguilla</taxon>
    </lineage>
</organism>
<keyword evidence="1" id="KW-0812">Transmembrane</keyword>
<accession>A0A0E9PVQ7</accession>
<reference evidence="2" key="2">
    <citation type="journal article" date="2015" name="Fish Shellfish Immunol.">
        <title>Early steps in the European eel (Anguilla anguilla)-Vibrio vulnificus interaction in the gills: Role of the RtxA13 toxin.</title>
        <authorList>
            <person name="Callol A."/>
            <person name="Pajuelo D."/>
            <person name="Ebbesson L."/>
            <person name="Teles M."/>
            <person name="MacKenzie S."/>
            <person name="Amaro C."/>
        </authorList>
    </citation>
    <scope>NUCLEOTIDE SEQUENCE</scope>
</reference>
<sequence>MVQFRRDVAHHGGITLAAIPVTIILSLTLNTANGQRMVDVNVA</sequence>